<organism evidence="3 4">
    <name type="scientific">Lacisediminihabitans changchengi</name>
    <dbReference type="NCBI Taxonomy" id="2787634"/>
    <lineage>
        <taxon>Bacteria</taxon>
        <taxon>Bacillati</taxon>
        <taxon>Actinomycetota</taxon>
        <taxon>Actinomycetes</taxon>
        <taxon>Micrococcales</taxon>
        <taxon>Microbacteriaceae</taxon>
        <taxon>Lacisediminihabitans</taxon>
    </lineage>
</organism>
<reference evidence="3" key="1">
    <citation type="submission" date="2021-01" db="EMBL/GenBank/DDBJ databases">
        <title>Lacisediminihabitans sp. nov. strain G11-30, isolated from Antarctic Soil.</title>
        <authorList>
            <person name="Li J."/>
        </authorList>
    </citation>
    <scope>NUCLEOTIDE SEQUENCE</scope>
    <source>
        <strain evidence="3">G11-30</strain>
    </source>
</reference>
<keyword evidence="2" id="KW-1133">Transmembrane helix</keyword>
<accession>A0A934SQM7</accession>
<protein>
    <submittedName>
        <fullName evidence="3">Uncharacterized protein</fullName>
    </submittedName>
</protein>
<sequence>MSREIRDKRSEPGPPPEERESPGTGFLVVEILWTLLVGVAKVIARLIGALMA</sequence>
<dbReference type="RefSeq" id="WP_200555575.1">
    <property type="nucleotide sequence ID" value="NZ_JAEPES010000002.1"/>
</dbReference>
<proteinExistence type="predicted"/>
<name>A0A934SQM7_9MICO</name>
<keyword evidence="2" id="KW-0812">Transmembrane</keyword>
<evidence type="ECO:0000256" key="2">
    <source>
        <dbReference type="SAM" id="Phobius"/>
    </source>
</evidence>
<keyword evidence="4" id="KW-1185">Reference proteome</keyword>
<gene>
    <name evidence="3" type="ORF">IV501_06150</name>
</gene>
<evidence type="ECO:0000313" key="3">
    <source>
        <dbReference type="EMBL" id="MBK4347210.1"/>
    </source>
</evidence>
<feature type="compositionally biased region" description="Basic and acidic residues" evidence="1">
    <location>
        <begin position="1"/>
        <end position="21"/>
    </location>
</feature>
<evidence type="ECO:0000313" key="4">
    <source>
        <dbReference type="Proteomes" id="UP000636458"/>
    </source>
</evidence>
<feature type="transmembrane region" description="Helical" evidence="2">
    <location>
        <begin position="24"/>
        <end position="44"/>
    </location>
</feature>
<feature type="region of interest" description="Disordered" evidence="1">
    <location>
        <begin position="1"/>
        <end position="22"/>
    </location>
</feature>
<comment type="caution">
    <text evidence="3">The sequence shown here is derived from an EMBL/GenBank/DDBJ whole genome shotgun (WGS) entry which is preliminary data.</text>
</comment>
<dbReference type="EMBL" id="JAEPES010000002">
    <property type="protein sequence ID" value="MBK4347210.1"/>
    <property type="molecule type" value="Genomic_DNA"/>
</dbReference>
<keyword evidence="2" id="KW-0472">Membrane</keyword>
<dbReference type="AlphaFoldDB" id="A0A934SQM7"/>
<evidence type="ECO:0000256" key="1">
    <source>
        <dbReference type="SAM" id="MobiDB-lite"/>
    </source>
</evidence>
<dbReference type="Proteomes" id="UP000636458">
    <property type="component" value="Unassembled WGS sequence"/>
</dbReference>